<proteinExistence type="predicted"/>
<keyword evidence="2" id="KW-1185">Reference proteome</keyword>
<evidence type="ECO:0000313" key="1">
    <source>
        <dbReference type="EMBL" id="KNX38116.1"/>
    </source>
</evidence>
<dbReference type="EMBL" id="LAIR01000002">
    <property type="protein sequence ID" value="KNX38116.1"/>
    <property type="molecule type" value="Genomic_DNA"/>
</dbReference>
<protein>
    <submittedName>
        <fullName evidence="1">Uncharacterized protein</fullName>
    </submittedName>
</protein>
<organism evidence="1 2">
    <name type="scientific">Luteipulveratus halotolerans</name>
    <dbReference type="NCBI Taxonomy" id="1631356"/>
    <lineage>
        <taxon>Bacteria</taxon>
        <taxon>Bacillati</taxon>
        <taxon>Actinomycetota</taxon>
        <taxon>Actinomycetes</taxon>
        <taxon>Micrococcales</taxon>
        <taxon>Dermacoccaceae</taxon>
        <taxon>Luteipulveratus</taxon>
    </lineage>
</organism>
<sequence length="353" mass="35824">MPEAVHSGKVTFTLLGAQSDGPDADRLPDAKALEGATITFTPTREIRVLEPSPATVLPFKVTSRINAQGQLKDSQDAIGQWLVVGEYDVQYSFPGISIRSHKILVTEAHTDDTPLDLTLAAPPGPLLAPDALATVNARLDSYGPKGSPNGVAALDADGNVLNGDGVPVTGGGGSATWAGLPDKPAIPDSPDDIGAQPAGSYATSAQGAKADTAVQPGALSSYATTTSLTSGLDGKQTKADRLTALAGTTGGGLTVLGASGTTAFTRTIKSGTSRLTVTNGNGASGDPTITLAAATVDDLPAGATITRRYVSGAWQARGTTRTDITCNYLAATATDPNPTDYVSGSDYLFKPQA</sequence>
<evidence type="ECO:0000313" key="2">
    <source>
        <dbReference type="Proteomes" id="UP000037397"/>
    </source>
</evidence>
<dbReference type="PATRIC" id="fig|1631356.3.peg.2906"/>
<dbReference type="Proteomes" id="UP000037397">
    <property type="component" value="Unassembled WGS sequence"/>
</dbReference>
<gene>
    <name evidence="1" type="ORF">VV01_14735</name>
</gene>
<comment type="caution">
    <text evidence="1">The sequence shown here is derived from an EMBL/GenBank/DDBJ whole genome shotgun (WGS) entry which is preliminary data.</text>
</comment>
<dbReference type="AlphaFoldDB" id="A0A0L6CJY9"/>
<reference evidence="2" key="1">
    <citation type="submission" date="2015-03" db="EMBL/GenBank/DDBJ databases">
        <title>Luteipulveratus halotolerans sp. nov., a novel actinobacterium (Dermacoccaceae) from Sarawak, Malaysia.</title>
        <authorList>
            <person name="Juboi H."/>
            <person name="Basik A."/>
            <person name="Shamsul S.S."/>
            <person name="Arnold P."/>
            <person name="Schmitt E.K."/>
            <person name="Sanglier J.-J."/>
            <person name="Yeo T."/>
        </authorList>
    </citation>
    <scope>NUCLEOTIDE SEQUENCE [LARGE SCALE GENOMIC DNA]</scope>
    <source>
        <strain evidence="2">C296001</strain>
    </source>
</reference>
<dbReference type="STRING" id="1631356.VV01_14735"/>
<accession>A0A0L6CJY9</accession>
<name>A0A0L6CJY9_9MICO</name>